<dbReference type="EMBL" id="CP042582">
    <property type="protein sequence ID" value="QEX21279.1"/>
    <property type="molecule type" value="Genomic_DNA"/>
</dbReference>
<feature type="binding site" evidence="4">
    <location>
        <begin position="140"/>
        <end position="142"/>
    </location>
    <ligand>
        <name>substrate</name>
    </ligand>
</feature>
<keyword evidence="4" id="KW-0963">Cytoplasm</keyword>
<dbReference type="SUPFAM" id="SSF48557">
    <property type="entry name" value="L-aspartase-like"/>
    <property type="match status" value="1"/>
</dbReference>
<comment type="subcellular location">
    <subcellularLocation>
        <location evidence="4">Cytoplasm</location>
    </subcellularLocation>
</comment>
<dbReference type="Gene3D" id="1.10.40.30">
    <property type="entry name" value="Fumarase/aspartase (C-terminal domain)"/>
    <property type="match status" value="1"/>
</dbReference>
<comment type="catalytic activity">
    <reaction evidence="4">
        <text>(S)-malate = fumarate + H2O</text>
        <dbReference type="Rhea" id="RHEA:12460"/>
        <dbReference type="ChEBI" id="CHEBI:15377"/>
        <dbReference type="ChEBI" id="CHEBI:15589"/>
        <dbReference type="ChEBI" id="CHEBI:29806"/>
        <dbReference type="EC" id="4.2.1.2"/>
    </reaction>
</comment>
<dbReference type="NCBIfam" id="NF008909">
    <property type="entry name" value="PRK12273.1"/>
    <property type="match status" value="1"/>
</dbReference>
<evidence type="ECO:0000259" key="5">
    <source>
        <dbReference type="Pfam" id="PF00206"/>
    </source>
</evidence>
<dbReference type="Gene3D" id="1.20.200.10">
    <property type="entry name" value="Fumarase/aspartase (Central domain)"/>
    <property type="match status" value="1"/>
</dbReference>
<keyword evidence="3 4" id="KW-0456">Lyase</keyword>
<dbReference type="InterPro" id="IPR008948">
    <property type="entry name" value="L-Aspartase-like"/>
</dbReference>
<dbReference type="GO" id="GO:0004333">
    <property type="term" value="F:fumarate hydratase activity"/>
    <property type="evidence" value="ECO:0007669"/>
    <property type="project" value="UniProtKB-UniRule"/>
</dbReference>
<keyword evidence="2 4" id="KW-0816">Tricarboxylic acid cycle</keyword>
<keyword evidence="8" id="KW-1185">Reference proteome</keyword>
<dbReference type="InterPro" id="IPR000362">
    <property type="entry name" value="Fumarate_lyase_fam"/>
</dbReference>
<gene>
    <name evidence="4 7" type="primary">fumC</name>
    <name evidence="7" type="ORF">FRZ61_12030</name>
</gene>
<dbReference type="UniPathway" id="UPA00223">
    <property type="reaction ID" value="UER01007"/>
</dbReference>
<dbReference type="HAMAP" id="MF_00743">
    <property type="entry name" value="FumaraseC"/>
    <property type="match status" value="1"/>
</dbReference>
<evidence type="ECO:0000313" key="7">
    <source>
        <dbReference type="EMBL" id="QEX21279.1"/>
    </source>
</evidence>
<evidence type="ECO:0000256" key="1">
    <source>
        <dbReference type="ARBA" id="ARBA00009084"/>
    </source>
</evidence>
<dbReference type="PROSITE" id="PS00163">
    <property type="entry name" value="FUMARATE_LYASES"/>
    <property type="match status" value="1"/>
</dbReference>
<feature type="site" description="Important for catalytic activity" evidence="4">
    <location>
        <position position="332"/>
    </location>
</feature>
<dbReference type="OrthoDB" id="9802809at2"/>
<dbReference type="Gene3D" id="1.10.275.10">
    <property type="entry name" value="Fumarase/aspartase (N-terminal domain)"/>
    <property type="match status" value="1"/>
</dbReference>
<proteinExistence type="inferred from homology"/>
<feature type="binding site" evidence="4">
    <location>
        <begin position="325"/>
        <end position="327"/>
    </location>
    <ligand>
        <name>substrate</name>
    </ligand>
</feature>
<comment type="subunit">
    <text evidence="4">Homotetramer.</text>
</comment>
<dbReference type="Pfam" id="PF10415">
    <property type="entry name" value="FumaraseC_C"/>
    <property type="match status" value="1"/>
</dbReference>
<comment type="function">
    <text evidence="4">Involved in the TCA cycle. Catalyzes the stereospecific interconversion of fumarate to L-malate.</text>
</comment>
<sequence length="464" mass="49428">MTTKTRLESDSMGNVAVPDDRLWGAQTQRSLENFRIGGQRMPIPLVHAYGLLKQAAALANMKLGKLDKKLGKAIVEAAGEVAAGKLDDHFPLVVWQTGSGTQTNMNANEVIANRANEMLGGKRGDKKPIHPNDQVNYGQSSNDSFPTAMHVAAARQAHDAVLPALDHLAKALEAKAKEFAKIIKIGRTHLQDATPVTLGQEFGGYAQQIRNGIDRVKATFPRLHQVAQGGTAVGTGLNAAKGFDKAFVEELKKLTGLPFASAKNKFEGLAAHDALVELSGAYNVLATSLMKIANDIRLLGSGPRSGIGEIHLPENEPGSSIMPGKVNPTQAEALTMVACQVMGNNVAVTVAGSNGHLELNVFKPVIIHNVLQSGQLIADACRSFADNCVIGITANKARIQQQLEQSLMLVTALNPHIGYDNAAKVAKKAHAEGTSLREAAVALKLLTGEQFDKLVRPQDMLGPR</sequence>
<feature type="domain" description="Fumarase C C-terminal" evidence="6">
    <location>
        <begin position="409"/>
        <end position="461"/>
    </location>
</feature>
<dbReference type="AlphaFoldDB" id="A0A5J6MV18"/>
<dbReference type="KEGG" id="hadh:FRZ61_12030"/>
<organism evidence="7 8">
    <name type="scientific">Hypericibacter adhaerens</name>
    <dbReference type="NCBI Taxonomy" id="2602016"/>
    <lineage>
        <taxon>Bacteria</taxon>
        <taxon>Pseudomonadati</taxon>
        <taxon>Pseudomonadota</taxon>
        <taxon>Alphaproteobacteria</taxon>
        <taxon>Rhodospirillales</taxon>
        <taxon>Dongiaceae</taxon>
        <taxon>Hypericibacter</taxon>
    </lineage>
</organism>
<dbReference type="NCBIfam" id="TIGR00979">
    <property type="entry name" value="fumC_II"/>
    <property type="match status" value="1"/>
</dbReference>
<dbReference type="PANTHER" id="PTHR11444:SF1">
    <property type="entry name" value="FUMARATE HYDRATASE, MITOCHONDRIAL"/>
    <property type="match status" value="1"/>
</dbReference>
<dbReference type="InterPro" id="IPR022761">
    <property type="entry name" value="Fumarate_lyase_N"/>
</dbReference>
<accession>A0A5J6MV18</accession>
<evidence type="ECO:0000256" key="4">
    <source>
        <dbReference type="HAMAP-Rule" id="MF_00743"/>
    </source>
</evidence>
<feature type="active site" evidence="4">
    <location>
        <position position="319"/>
    </location>
</feature>
<comment type="similarity">
    <text evidence="1 4">Belongs to the class-II fumarase/aspartase family. Fumarase subfamily.</text>
</comment>
<reference evidence="7 8" key="1">
    <citation type="submission" date="2019-08" db="EMBL/GenBank/DDBJ databases">
        <title>Hyperibacter terrae gen. nov., sp. nov. and Hyperibacter viscosus sp. nov., two new members in the family Rhodospirillaceae isolated from the rhizosphere of Hypericum perforatum.</title>
        <authorList>
            <person name="Noviana Z."/>
        </authorList>
    </citation>
    <scope>NUCLEOTIDE SEQUENCE [LARGE SCALE GENOMIC DNA]</scope>
    <source>
        <strain evidence="7 8">R5959</strain>
    </source>
</reference>
<evidence type="ECO:0000256" key="2">
    <source>
        <dbReference type="ARBA" id="ARBA00022532"/>
    </source>
</evidence>
<dbReference type="GO" id="GO:0006106">
    <property type="term" value="P:fumarate metabolic process"/>
    <property type="evidence" value="ECO:0007669"/>
    <property type="project" value="InterPro"/>
</dbReference>
<name>A0A5J6MV18_9PROT</name>
<dbReference type="FunFam" id="1.20.200.10:FF:000001">
    <property type="entry name" value="Fumarate hydratase, mitochondrial"/>
    <property type="match status" value="1"/>
</dbReference>
<dbReference type="InterPro" id="IPR024083">
    <property type="entry name" value="Fumarase/histidase_N"/>
</dbReference>
<feature type="active site" description="Proton donor/acceptor" evidence="4">
    <location>
        <position position="189"/>
    </location>
</feature>
<dbReference type="GO" id="GO:0005737">
    <property type="term" value="C:cytoplasm"/>
    <property type="evidence" value="ECO:0007669"/>
    <property type="project" value="UniProtKB-SubCell"/>
</dbReference>
<dbReference type="GO" id="GO:0006099">
    <property type="term" value="P:tricarboxylic acid cycle"/>
    <property type="evidence" value="ECO:0007669"/>
    <property type="project" value="UniProtKB-UniRule"/>
</dbReference>
<dbReference type="Proteomes" id="UP000325797">
    <property type="component" value="Chromosome"/>
</dbReference>
<dbReference type="InterPro" id="IPR020557">
    <property type="entry name" value="Fumarate_lyase_CS"/>
</dbReference>
<evidence type="ECO:0000259" key="6">
    <source>
        <dbReference type="Pfam" id="PF10415"/>
    </source>
</evidence>
<feature type="binding site" evidence="4">
    <location>
        <position position="188"/>
    </location>
    <ligand>
        <name>substrate</name>
    </ligand>
</feature>
<feature type="binding site" description="in site B" evidence="4">
    <location>
        <begin position="130"/>
        <end position="133"/>
    </location>
    <ligand>
        <name>substrate</name>
    </ligand>
</feature>
<dbReference type="PRINTS" id="PR00145">
    <property type="entry name" value="ARGSUCLYASE"/>
</dbReference>
<dbReference type="CDD" id="cd01362">
    <property type="entry name" value="Fumarase_classII"/>
    <property type="match status" value="1"/>
</dbReference>
<dbReference type="FunFam" id="1.10.40.30:FF:000002">
    <property type="entry name" value="Fumarate hydratase class II"/>
    <property type="match status" value="1"/>
</dbReference>
<feature type="domain" description="Fumarate lyase N-terminal" evidence="5">
    <location>
        <begin position="13"/>
        <end position="343"/>
    </location>
</feature>
<dbReference type="PANTHER" id="PTHR11444">
    <property type="entry name" value="ASPARTATEAMMONIA/ARGININOSUCCINATE/ADENYLOSUCCINATE LYASE"/>
    <property type="match status" value="1"/>
</dbReference>
<comment type="pathway">
    <text evidence="4">Carbohydrate metabolism; tricarboxylic acid cycle; (S)-malate from fumarate: step 1/1.</text>
</comment>
<dbReference type="InterPro" id="IPR005677">
    <property type="entry name" value="Fum_hydII"/>
</dbReference>
<evidence type="ECO:0000313" key="8">
    <source>
        <dbReference type="Proteomes" id="UP000325797"/>
    </source>
</evidence>
<dbReference type="PRINTS" id="PR00149">
    <property type="entry name" value="FUMRATELYASE"/>
</dbReference>
<dbReference type="FunFam" id="1.10.275.10:FF:000001">
    <property type="entry name" value="Fumarate hydratase, mitochondrial"/>
    <property type="match status" value="1"/>
</dbReference>
<evidence type="ECO:0000256" key="3">
    <source>
        <dbReference type="ARBA" id="ARBA00023239"/>
    </source>
</evidence>
<dbReference type="Pfam" id="PF00206">
    <property type="entry name" value="Lyase_1"/>
    <property type="match status" value="1"/>
</dbReference>
<dbReference type="EC" id="4.2.1.2" evidence="4"/>
<protein>
    <recommendedName>
        <fullName evidence="4">Fumarate hydratase class II</fullName>
        <shortName evidence="4">Fumarase C</shortName>
        <ecNumber evidence="4">4.2.1.2</ecNumber>
    </recommendedName>
    <alternativeName>
        <fullName evidence="4">Aerobic fumarase</fullName>
    </alternativeName>
    <alternativeName>
        <fullName evidence="4">Iron-independent fumarase</fullName>
    </alternativeName>
</protein>
<dbReference type="InterPro" id="IPR018951">
    <property type="entry name" value="Fumarase_C_C"/>
</dbReference>
<dbReference type="GO" id="GO:0006108">
    <property type="term" value="P:malate metabolic process"/>
    <property type="evidence" value="ECO:0007669"/>
    <property type="project" value="TreeGrafter"/>
</dbReference>
<dbReference type="RefSeq" id="WP_151115703.1">
    <property type="nucleotide sequence ID" value="NZ_CP042582.1"/>
</dbReference>
<feature type="binding site" evidence="4">
    <location>
        <position position="320"/>
    </location>
    <ligand>
        <name>substrate</name>
    </ligand>
</feature>
<feature type="binding site" evidence="4">
    <location>
        <begin position="99"/>
        <end position="101"/>
    </location>
    <ligand>
        <name>substrate</name>
    </ligand>
</feature>
<comment type="miscellaneous">
    <text evidence="4">There are 2 substrate-binding sites: the catalytic A site, and the non-catalytic B site that may play a role in the transfer of substrate or product between the active site and the solvent. Alternatively, the B site may bind allosteric effectors.</text>
</comment>